<evidence type="ECO:0000313" key="1">
    <source>
        <dbReference type="EMBL" id="CEK84034.1"/>
    </source>
</evidence>
<gene>
    <name evidence="1" type="primary">ORF140347</name>
</gene>
<reference evidence="1" key="1">
    <citation type="submission" date="2014-12" db="EMBL/GenBank/DDBJ databases">
        <title>Insight into the proteome of Arion vulgaris.</title>
        <authorList>
            <person name="Aradska J."/>
            <person name="Bulat T."/>
            <person name="Smidak R."/>
            <person name="Sarate P."/>
            <person name="Gangsoo J."/>
            <person name="Sialana F."/>
            <person name="Bilban M."/>
            <person name="Lubec G."/>
        </authorList>
    </citation>
    <scope>NUCLEOTIDE SEQUENCE</scope>
    <source>
        <tissue evidence="1">Skin</tissue>
    </source>
</reference>
<organism evidence="1">
    <name type="scientific">Arion vulgaris</name>
    <dbReference type="NCBI Taxonomy" id="1028688"/>
    <lineage>
        <taxon>Eukaryota</taxon>
        <taxon>Metazoa</taxon>
        <taxon>Spiralia</taxon>
        <taxon>Lophotrochozoa</taxon>
        <taxon>Mollusca</taxon>
        <taxon>Gastropoda</taxon>
        <taxon>Heterobranchia</taxon>
        <taxon>Euthyneura</taxon>
        <taxon>Panpulmonata</taxon>
        <taxon>Eupulmonata</taxon>
        <taxon>Stylommatophora</taxon>
        <taxon>Helicina</taxon>
        <taxon>Arionoidea</taxon>
        <taxon>Arionidae</taxon>
        <taxon>Arion</taxon>
    </lineage>
</organism>
<dbReference type="EMBL" id="HACG01037169">
    <property type="protein sequence ID" value="CEK84034.1"/>
    <property type="molecule type" value="Transcribed_RNA"/>
</dbReference>
<sequence>MTTTKNRIKAFINMCLYKIEVLNLYDKITHEELKESDKHGMSINIEQLIV</sequence>
<proteinExistence type="predicted"/>
<accession>A0A0B7ASP6</accession>
<protein>
    <submittedName>
        <fullName evidence="1">Uncharacterized protein</fullName>
    </submittedName>
</protein>
<name>A0A0B7ASP6_9EUPU</name>
<dbReference type="AlphaFoldDB" id="A0A0B7ASP6"/>